<dbReference type="SUPFAM" id="SSF103473">
    <property type="entry name" value="MFS general substrate transporter"/>
    <property type="match status" value="1"/>
</dbReference>
<evidence type="ECO:0000256" key="2">
    <source>
        <dbReference type="ARBA" id="ARBA00022692"/>
    </source>
</evidence>
<sequence length="468" mass="52018">MFDAQQTFISVFTDAYPSWHCIQLTDELCNSVSTNCKLPKNSWVWDWPNTSSIISEWGLECESSLITGLPASSFFMGCLVGGLVLATLADSSLGRKNMLFLSCFMMSFSSFLTIFSTNIWIYSALRFICGFGRATIGTCALVLSTELVGKRWRGQVGVIGFFCFTIGFLSLPAIAYTNRGSWRNLYIWTSIPTMFYSLLVYFFARESPRWLFVRGRKEEAVETLKSIASINQSSFTLKFSQIPCEQESWNVDLYSAIKILVERKWALRRLSAIMAVSFGVGMVYYGMPLGLGNLEYNLYLSVTLNALSELPASLVTFFLIDKLNRRSSLLLFTILSGVFSILSIMKGKLWTKLEIGLELASFFSGCSALNILLIYTVELFPTCVRNSAISMVRQALVLGGVFSPVVVAAGRGNKFLAYGVFGVVIGCSGLFAVCLPETRGRALCDTMEEEENKEKQASYDVMEGVVLA</sequence>
<keyword evidence="8" id="KW-1185">Reference proteome</keyword>
<dbReference type="InterPro" id="IPR036259">
    <property type="entry name" value="MFS_trans_sf"/>
</dbReference>
<dbReference type="AlphaFoldDB" id="A0AAD7QIQ8"/>
<evidence type="ECO:0000313" key="8">
    <source>
        <dbReference type="Proteomes" id="UP001163823"/>
    </source>
</evidence>
<comment type="subcellular location">
    <subcellularLocation>
        <location evidence="1">Membrane</location>
        <topology evidence="1">Multi-pass membrane protein</topology>
    </subcellularLocation>
</comment>
<dbReference type="CDD" id="cd17378">
    <property type="entry name" value="MFS_OCT_plant"/>
    <property type="match status" value="1"/>
</dbReference>
<evidence type="ECO:0000256" key="3">
    <source>
        <dbReference type="ARBA" id="ARBA00022989"/>
    </source>
</evidence>
<dbReference type="PANTHER" id="PTHR24064">
    <property type="entry name" value="SOLUTE CARRIER FAMILY 22 MEMBER"/>
    <property type="match status" value="1"/>
</dbReference>
<feature type="transmembrane region" description="Helical" evidence="5">
    <location>
        <begin position="156"/>
        <end position="174"/>
    </location>
</feature>
<proteinExistence type="predicted"/>
<dbReference type="GO" id="GO:0022857">
    <property type="term" value="F:transmembrane transporter activity"/>
    <property type="evidence" value="ECO:0007669"/>
    <property type="project" value="InterPro"/>
</dbReference>
<accession>A0AAD7QIQ8</accession>
<feature type="transmembrane region" description="Helical" evidence="5">
    <location>
        <begin position="121"/>
        <end position="144"/>
    </location>
</feature>
<dbReference type="InterPro" id="IPR020846">
    <property type="entry name" value="MFS_dom"/>
</dbReference>
<keyword evidence="2 5" id="KW-0812">Transmembrane</keyword>
<evidence type="ECO:0000313" key="7">
    <source>
        <dbReference type="EMBL" id="KAJ7982100.1"/>
    </source>
</evidence>
<feature type="transmembrane region" description="Helical" evidence="5">
    <location>
        <begin position="186"/>
        <end position="204"/>
    </location>
</feature>
<feature type="transmembrane region" description="Helical" evidence="5">
    <location>
        <begin position="65"/>
        <end position="86"/>
    </location>
</feature>
<evidence type="ECO:0000256" key="4">
    <source>
        <dbReference type="ARBA" id="ARBA00023136"/>
    </source>
</evidence>
<dbReference type="GO" id="GO:0016020">
    <property type="term" value="C:membrane"/>
    <property type="evidence" value="ECO:0007669"/>
    <property type="project" value="UniProtKB-SubCell"/>
</dbReference>
<dbReference type="Proteomes" id="UP001163823">
    <property type="component" value="Chromosome 1"/>
</dbReference>
<feature type="transmembrane region" description="Helical" evidence="5">
    <location>
        <begin position="359"/>
        <end position="380"/>
    </location>
</feature>
<comment type="caution">
    <text evidence="7">The sequence shown here is derived from an EMBL/GenBank/DDBJ whole genome shotgun (WGS) entry which is preliminary data.</text>
</comment>
<dbReference type="Gene3D" id="1.20.1250.20">
    <property type="entry name" value="MFS general substrate transporter like domains"/>
    <property type="match status" value="1"/>
</dbReference>
<gene>
    <name evidence="7" type="ORF">O6P43_001267</name>
</gene>
<feature type="transmembrane region" description="Helical" evidence="5">
    <location>
        <begin position="329"/>
        <end position="347"/>
    </location>
</feature>
<protein>
    <submittedName>
        <fullName evidence="7">Organic cation/carnitine transporter</fullName>
    </submittedName>
</protein>
<reference evidence="7 8" key="1">
    <citation type="journal article" date="2023" name="Science">
        <title>Elucidation of the pathway for biosynthesis of saponin adjuvants from the soapbark tree.</title>
        <authorList>
            <person name="Reed J."/>
            <person name="Orme A."/>
            <person name="El-Demerdash A."/>
            <person name="Owen C."/>
            <person name="Martin L.B.B."/>
            <person name="Misra R.C."/>
            <person name="Kikuchi S."/>
            <person name="Rejzek M."/>
            <person name="Martin A.C."/>
            <person name="Harkess A."/>
            <person name="Leebens-Mack J."/>
            <person name="Louveau T."/>
            <person name="Stephenson M.J."/>
            <person name="Osbourn A."/>
        </authorList>
    </citation>
    <scope>NUCLEOTIDE SEQUENCE [LARGE SCALE GENOMIC DNA]</scope>
    <source>
        <strain evidence="7">S10</strain>
    </source>
</reference>
<dbReference type="PROSITE" id="PS50850">
    <property type="entry name" value="MFS"/>
    <property type="match status" value="1"/>
</dbReference>
<feature type="domain" description="Major facilitator superfamily (MFS) profile" evidence="6">
    <location>
        <begin position="1"/>
        <end position="440"/>
    </location>
</feature>
<feature type="transmembrane region" description="Helical" evidence="5">
    <location>
        <begin position="392"/>
        <end position="409"/>
    </location>
</feature>
<feature type="transmembrane region" description="Helical" evidence="5">
    <location>
        <begin position="266"/>
        <end position="286"/>
    </location>
</feature>
<feature type="transmembrane region" description="Helical" evidence="5">
    <location>
        <begin position="98"/>
        <end position="115"/>
    </location>
</feature>
<keyword evidence="3 5" id="KW-1133">Transmembrane helix</keyword>
<evidence type="ECO:0000256" key="1">
    <source>
        <dbReference type="ARBA" id="ARBA00004141"/>
    </source>
</evidence>
<evidence type="ECO:0000256" key="5">
    <source>
        <dbReference type="SAM" id="Phobius"/>
    </source>
</evidence>
<keyword evidence="4 5" id="KW-0472">Membrane</keyword>
<name>A0AAD7QIQ8_QUISA</name>
<dbReference type="Pfam" id="PF00083">
    <property type="entry name" value="Sugar_tr"/>
    <property type="match status" value="1"/>
</dbReference>
<dbReference type="EMBL" id="JARAOO010000001">
    <property type="protein sequence ID" value="KAJ7982100.1"/>
    <property type="molecule type" value="Genomic_DNA"/>
</dbReference>
<evidence type="ECO:0000259" key="6">
    <source>
        <dbReference type="PROSITE" id="PS50850"/>
    </source>
</evidence>
<feature type="transmembrane region" description="Helical" evidence="5">
    <location>
        <begin position="415"/>
        <end position="435"/>
    </location>
</feature>
<dbReference type="InterPro" id="IPR005828">
    <property type="entry name" value="MFS_sugar_transport-like"/>
</dbReference>
<dbReference type="KEGG" id="qsa:O6P43_001267"/>
<organism evidence="7 8">
    <name type="scientific">Quillaja saponaria</name>
    <name type="common">Soap bark tree</name>
    <dbReference type="NCBI Taxonomy" id="32244"/>
    <lineage>
        <taxon>Eukaryota</taxon>
        <taxon>Viridiplantae</taxon>
        <taxon>Streptophyta</taxon>
        <taxon>Embryophyta</taxon>
        <taxon>Tracheophyta</taxon>
        <taxon>Spermatophyta</taxon>
        <taxon>Magnoliopsida</taxon>
        <taxon>eudicotyledons</taxon>
        <taxon>Gunneridae</taxon>
        <taxon>Pentapetalae</taxon>
        <taxon>rosids</taxon>
        <taxon>fabids</taxon>
        <taxon>Fabales</taxon>
        <taxon>Quillajaceae</taxon>
        <taxon>Quillaja</taxon>
    </lineage>
</organism>
<feature type="transmembrane region" description="Helical" evidence="5">
    <location>
        <begin position="298"/>
        <end position="320"/>
    </location>
</feature>